<protein>
    <submittedName>
        <fullName evidence="1">Uncharacterized protein</fullName>
    </submittedName>
</protein>
<evidence type="ECO:0000313" key="1">
    <source>
        <dbReference type="EMBL" id="KAL1496678.1"/>
    </source>
</evidence>
<proteinExistence type="predicted"/>
<sequence length="146" mass="16602">MPKTPTLTNRTTEDITWDGSPLTRYVWQKDIPRRLTRANPSFRTLCEYGYVLERGKVVCSSPSHRDHLFCNNVARNTFQKPCELLKFTKINGSLTVATVPEDSASRYVISPEILIETDSRMFEEIAETIASLSLLETRTCERLSGA</sequence>
<dbReference type="Proteomes" id="UP001515480">
    <property type="component" value="Unassembled WGS sequence"/>
</dbReference>
<name>A0AB34IFA9_PRYPA</name>
<reference evidence="1 2" key="1">
    <citation type="journal article" date="2024" name="Science">
        <title>Giant polyketide synthase enzymes in the biosynthesis of giant marine polyether toxins.</title>
        <authorList>
            <person name="Fallon T.R."/>
            <person name="Shende V.V."/>
            <person name="Wierzbicki I.H."/>
            <person name="Pendleton A.L."/>
            <person name="Watervoot N.F."/>
            <person name="Auber R.P."/>
            <person name="Gonzalez D.J."/>
            <person name="Wisecaver J.H."/>
            <person name="Moore B.S."/>
        </authorList>
    </citation>
    <scope>NUCLEOTIDE SEQUENCE [LARGE SCALE GENOMIC DNA]</scope>
    <source>
        <strain evidence="1 2">12B1</strain>
    </source>
</reference>
<evidence type="ECO:0000313" key="2">
    <source>
        <dbReference type="Proteomes" id="UP001515480"/>
    </source>
</evidence>
<keyword evidence="2" id="KW-1185">Reference proteome</keyword>
<dbReference type="EMBL" id="JBGBPQ010000028">
    <property type="protein sequence ID" value="KAL1496678.1"/>
    <property type="molecule type" value="Genomic_DNA"/>
</dbReference>
<organism evidence="1 2">
    <name type="scientific">Prymnesium parvum</name>
    <name type="common">Toxic golden alga</name>
    <dbReference type="NCBI Taxonomy" id="97485"/>
    <lineage>
        <taxon>Eukaryota</taxon>
        <taxon>Haptista</taxon>
        <taxon>Haptophyta</taxon>
        <taxon>Prymnesiophyceae</taxon>
        <taxon>Prymnesiales</taxon>
        <taxon>Prymnesiaceae</taxon>
        <taxon>Prymnesium</taxon>
    </lineage>
</organism>
<accession>A0AB34IFA9</accession>
<gene>
    <name evidence="1" type="ORF">AB1Y20_014272</name>
</gene>
<comment type="caution">
    <text evidence="1">The sequence shown here is derived from an EMBL/GenBank/DDBJ whole genome shotgun (WGS) entry which is preliminary data.</text>
</comment>
<dbReference type="AlphaFoldDB" id="A0AB34IFA9"/>